<organism evidence="17">
    <name type="scientific">Cladocopium goreaui</name>
    <dbReference type="NCBI Taxonomy" id="2562237"/>
    <lineage>
        <taxon>Eukaryota</taxon>
        <taxon>Sar</taxon>
        <taxon>Alveolata</taxon>
        <taxon>Dinophyceae</taxon>
        <taxon>Suessiales</taxon>
        <taxon>Symbiodiniaceae</taxon>
        <taxon>Cladocopium</taxon>
    </lineage>
</organism>
<dbReference type="NCBIfam" id="TIGR03700">
    <property type="entry name" value="mena_SCO4494"/>
    <property type="match status" value="1"/>
</dbReference>
<dbReference type="HAMAP" id="MF_00993">
    <property type="entry name" value="MqnE"/>
    <property type="match status" value="1"/>
</dbReference>
<dbReference type="CDD" id="cd01335">
    <property type="entry name" value="Radical_SAM"/>
    <property type="match status" value="1"/>
</dbReference>
<feature type="transmembrane region" description="Helical" evidence="15">
    <location>
        <begin position="140"/>
        <end position="163"/>
    </location>
</feature>
<keyword evidence="6" id="KW-0004">4Fe-4S</keyword>
<evidence type="ECO:0000313" key="18">
    <source>
        <dbReference type="EMBL" id="CAL4759288.1"/>
    </source>
</evidence>
<dbReference type="SFLD" id="SFLDS00029">
    <property type="entry name" value="Radical_SAM"/>
    <property type="match status" value="1"/>
</dbReference>
<comment type="caution">
    <text evidence="17">The sequence shown here is derived from an EMBL/GenBank/DDBJ whole genome shotgun (WGS) entry which is preliminary data.</text>
</comment>
<comment type="pathway">
    <text evidence="4">Secondary metabolite biosynthesis.</text>
</comment>
<dbReference type="SMART" id="SM00729">
    <property type="entry name" value="Elp3"/>
    <property type="match status" value="1"/>
</dbReference>
<dbReference type="Pfam" id="PF04055">
    <property type="entry name" value="Radical_SAM"/>
    <property type="match status" value="1"/>
</dbReference>
<dbReference type="InterPro" id="IPR006638">
    <property type="entry name" value="Elp3/MiaA/NifB-like_rSAM"/>
</dbReference>
<feature type="transmembrane region" description="Helical" evidence="15">
    <location>
        <begin position="115"/>
        <end position="134"/>
    </location>
</feature>
<comment type="subcellular location">
    <subcellularLocation>
        <location evidence="3">Membrane</location>
        <topology evidence="3">Multi-pass membrane protein</topology>
    </subcellularLocation>
</comment>
<evidence type="ECO:0000256" key="11">
    <source>
        <dbReference type="ARBA" id="ARBA00022989"/>
    </source>
</evidence>
<dbReference type="InterPro" id="IPR045567">
    <property type="entry name" value="CofH/MnqC-like_C"/>
</dbReference>
<comment type="cofactor">
    <cofactor evidence="1">
        <name>Mg(2+)</name>
        <dbReference type="ChEBI" id="CHEBI:18420"/>
    </cofactor>
</comment>
<dbReference type="Pfam" id="PF19288">
    <property type="entry name" value="CofH_C"/>
    <property type="match status" value="1"/>
</dbReference>
<dbReference type="InterPro" id="IPR013785">
    <property type="entry name" value="Aldolase_TIM"/>
</dbReference>
<dbReference type="SFLD" id="SFLDG01389">
    <property type="entry name" value="menaquinone_synthsis_involved"/>
    <property type="match status" value="1"/>
</dbReference>
<evidence type="ECO:0000256" key="9">
    <source>
        <dbReference type="ARBA" id="ARBA00022692"/>
    </source>
</evidence>
<reference evidence="17" key="1">
    <citation type="submission" date="2022-10" db="EMBL/GenBank/DDBJ databases">
        <authorList>
            <person name="Chen Y."/>
            <person name="Dougan E. K."/>
            <person name="Chan C."/>
            <person name="Rhodes N."/>
            <person name="Thang M."/>
        </authorList>
    </citation>
    <scope>NUCLEOTIDE SEQUENCE</scope>
</reference>
<dbReference type="PANTHER" id="PTHR43076">
    <property type="entry name" value="FO SYNTHASE (COFH)"/>
    <property type="match status" value="1"/>
</dbReference>
<evidence type="ECO:0000256" key="4">
    <source>
        <dbReference type="ARBA" id="ARBA00005179"/>
    </source>
</evidence>
<comment type="cofactor">
    <cofactor evidence="2">
        <name>[4Fe-4S] cluster</name>
        <dbReference type="ChEBI" id="CHEBI:49883"/>
    </cofactor>
</comment>
<dbReference type="Gene3D" id="1.10.357.140">
    <property type="entry name" value="UbiA prenyltransferase"/>
    <property type="match status" value="1"/>
</dbReference>
<dbReference type="EMBL" id="CAMXCT020000001">
    <property type="protein sequence ID" value="CAL1125351.1"/>
    <property type="molecule type" value="Genomic_DNA"/>
</dbReference>
<reference evidence="18 19" key="2">
    <citation type="submission" date="2024-05" db="EMBL/GenBank/DDBJ databases">
        <authorList>
            <person name="Chen Y."/>
            <person name="Shah S."/>
            <person name="Dougan E. K."/>
            <person name="Thang M."/>
            <person name="Chan C."/>
        </authorList>
    </citation>
    <scope>NUCLEOTIDE SEQUENCE [LARGE SCALE GENOMIC DNA]</scope>
</reference>
<evidence type="ECO:0000256" key="1">
    <source>
        <dbReference type="ARBA" id="ARBA00001946"/>
    </source>
</evidence>
<dbReference type="NCBIfam" id="TIGR01475">
    <property type="entry name" value="ubiA_other"/>
    <property type="match status" value="1"/>
</dbReference>
<dbReference type="PROSITE" id="PS51918">
    <property type="entry name" value="RADICAL_SAM"/>
    <property type="match status" value="1"/>
</dbReference>
<evidence type="ECO:0000256" key="13">
    <source>
        <dbReference type="ARBA" id="ARBA00023014"/>
    </source>
</evidence>
<keyword evidence="7" id="KW-0808">Transferase</keyword>
<dbReference type="NCBIfam" id="TIGR00423">
    <property type="entry name" value="CofH family radical SAM protein"/>
    <property type="match status" value="1"/>
</dbReference>
<evidence type="ECO:0000313" key="17">
    <source>
        <dbReference type="EMBL" id="CAI3971976.1"/>
    </source>
</evidence>
<evidence type="ECO:0000256" key="2">
    <source>
        <dbReference type="ARBA" id="ARBA00001966"/>
    </source>
</evidence>
<evidence type="ECO:0000313" key="19">
    <source>
        <dbReference type="Proteomes" id="UP001152797"/>
    </source>
</evidence>
<name>A0A9P1FDI3_9DINO</name>
<dbReference type="GO" id="GO:0051539">
    <property type="term" value="F:4 iron, 4 sulfur cluster binding"/>
    <property type="evidence" value="ECO:0007669"/>
    <property type="project" value="UniProtKB-KW"/>
</dbReference>
<evidence type="ECO:0000256" key="15">
    <source>
        <dbReference type="SAM" id="Phobius"/>
    </source>
</evidence>
<dbReference type="FunFam" id="1.10.357.140:FF:000008">
    <property type="entry name" value="4-hydroxybenzoate octaprenyltransferase"/>
    <property type="match status" value="1"/>
</dbReference>
<accession>A0A9P1FDI3</accession>
<feature type="transmembrane region" description="Helical" evidence="15">
    <location>
        <begin position="20"/>
        <end position="41"/>
    </location>
</feature>
<evidence type="ECO:0000256" key="12">
    <source>
        <dbReference type="ARBA" id="ARBA00023004"/>
    </source>
</evidence>
<dbReference type="GO" id="GO:0016765">
    <property type="term" value="F:transferase activity, transferring alkyl or aryl (other than methyl) groups"/>
    <property type="evidence" value="ECO:0007669"/>
    <property type="project" value="InterPro"/>
</dbReference>
<dbReference type="GO" id="GO:0009234">
    <property type="term" value="P:menaquinone biosynthetic process"/>
    <property type="evidence" value="ECO:0007669"/>
    <property type="project" value="InterPro"/>
</dbReference>
<keyword evidence="9 15" id="KW-0812">Transmembrane</keyword>
<keyword evidence="12" id="KW-0408">Iron</keyword>
<evidence type="ECO:0000256" key="3">
    <source>
        <dbReference type="ARBA" id="ARBA00004141"/>
    </source>
</evidence>
<dbReference type="GO" id="GO:0046872">
    <property type="term" value="F:metal ion binding"/>
    <property type="evidence" value="ECO:0007669"/>
    <property type="project" value="UniProtKB-KW"/>
</dbReference>
<dbReference type="InterPro" id="IPR034405">
    <property type="entry name" value="F420"/>
</dbReference>
<dbReference type="SFLD" id="SFLDG01064">
    <property type="entry name" value="F420__menaquinone_cofactor_bio"/>
    <property type="match status" value="1"/>
</dbReference>
<evidence type="ECO:0000256" key="6">
    <source>
        <dbReference type="ARBA" id="ARBA00022485"/>
    </source>
</evidence>
<dbReference type="SFLD" id="SFLDF00343">
    <property type="entry name" value="aminofutalosine_synthase_(mqnE"/>
    <property type="match status" value="1"/>
</dbReference>
<dbReference type="Gene3D" id="1.20.120.1780">
    <property type="entry name" value="UbiA prenyltransferase"/>
    <property type="match status" value="1"/>
</dbReference>
<dbReference type="InterPro" id="IPR022432">
    <property type="entry name" value="MqnE"/>
</dbReference>
<evidence type="ECO:0000256" key="14">
    <source>
        <dbReference type="ARBA" id="ARBA00023136"/>
    </source>
</evidence>
<dbReference type="InterPro" id="IPR006371">
    <property type="entry name" value="Polyprenyltransferase_UbiA-li"/>
</dbReference>
<proteinExistence type="inferred from homology"/>
<comment type="similarity">
    <text evidence="5">Belongs to the UbiA prenyltransferase family.</text>
</comment>
<feature type="transmembrane region" description="Helical" evidence="15">
    <location>
        <begin position="212"/>
        <end position="231"/>
    </location>
</feature>
<feature type="transmembrane region" description="Helical" evidence="15">
    <location>
        <begin position="90"/>
        <end position="108"/>
    </location>
</feature>
<feature type="transmembrane region" description="Helical" evidence="15">
    <location>
        <begin position="243"/>
        <end position="263"/>
    </location>
</feature>
<dbReference type="InterPro" id="IPR007197">
    <property type="entry name" value="rSAM"/>
</dbReference>
<feature type="domain" description="Radical SAM core" evidence="16">
    <location>
        <begin position="331"/>
        <end position="564"/>
    </location>
</feature>
<evidence type="ECO:0000256" key="10">
    <source>
        <dbReference type="ARBA" id="ARBA00022723"/>
    </source>
</evidence>
<dbReference type="OrthoDB" id="449339at2759"/>
<dbReference type="PANTHER" id="PTHR43076:SF7">
    <property type="entry name" value="AMINODEOXYFUTALOSINE SYNTHASE"/>
    <property type="match status" value="1"/>
</dbReference>
<sequence>MAWIDGAQADPPVSFSWRELLGILLCMATARSCAMALNRILDRDVDARNPRTAIRHLPAGILSLQTVTAFAVVSGVAFIASTALFLPNRWPLILSVPVLAFLIGYSWAKRFTSLAHFWLGAALMMAPIAAWIAIRGTVDWPPVVLGVAVMLWVAGFDIIYACQDFEFDRDEGLHSVPAKLGIPGALRVAAACHAGMLLALIALPWVFAPLGVVYYVGIAVVAVLLIYEHWLVRPDDLSRVNAAFFNINVVISIGLASCYSGLFDELSREHGRRRTMIQATHPKLDSIRDKVLAGERLSYDEGVYLYQPEVPLNDIGALANVVRERKNGNHAYYNINTHLNPTNVCIYRCTFCAFRADLREDRAYVIPDEQILERGREAVENGCTEMHIVGGLHHLKKFDWYLNVIRILHEAYPDLHLKAWTPVEINWFRELTKSSYREVLEQLVEAGLGSLPGGGAEIFHPEVRDKICEHKADAEEWFDIHRTAHQMGLRSNATMLYGHIEEPWHRIDHLVRLRELQDETGGFQTFIPLAFHPENTNLDHIKKPSSALDLRTMAISRLMLDNFDHIKAYWIMLGIGTAQLALSYGADDLDGTVRHELIYHDAGAKTPEVMSVEDICRLIVEAGRDPVERDTLYHRVVRDGQKWQSGDPIVTTTT</sequence>
<feature type="transmembrane region" description="Helical" evidence="15">
    <location>
        <begin position="184"/>
        <end position="206"/>
    </location>
</feature>
<dbReference type="FunFam" id="1.20.120.1780:FF:000001">
    <property type="entry name" value="4-hydroxybenzoate octaprenyltransferase"/>
    <property type="match status" value="1"/>
</dbReference>
<keyword evidence="14 15" id="KW-0472">Membrane</keyword>
<keyword evidence="10" id="KW-0479">Metal-binding</keyword>
<dbReference type="Gene3D" id="3.20.20.70">
    <property type="entry name" value="Aldolase class I"/>
    <property type="match status" value="1"/>
</dbReference>
<keyword evidence="19" id="KW-1185">Reference proteome</keyword>
<dbReference type="AlphaFoldDB" id="A0A9P1FDI3"/>
<evidence type="ECO:0000259" key="16">
    <source>
        <dbReference type="PROSITE" id="PS51918"/>
    </source>
</evidence>
<keyword evidence="8" id="KW-0949">S-adenosyl-L-methionine</keyword>
<keyword evidence="13" id="KW-0411">Iron-sulfur</keyword>
<dbReference type="InterPro" id="IPR000537">
    <property type="entry name" value="UbiA_prenyltransferase"/>
</dbReference>
<dbReference type="EMBL" id="CAMXCT010000001">
    <property type="protein sequence ID" value="CAI3971976.1"/>
    <property type="molecule type" value="Genomic_DNA"/>
</dbReference>
<dbReference type="SUPFAM" id="SSF102114">
    <property type="entry name" value="Radical SAM enzymes"/>
    <property type="match status" value="1"/>
</dbReference>
<gene>
    <name evidence="17" type="ORF">C1SCF055_LOCUS566</name>
</gene>
<dbReference type="InterPro" id="IPR058240">
    <property type="entry name" value="rSAM_sf"/>
</dbReference>
<dbReference type="InterPro" id="IPR039653">
    <property type="entry name" value="Prenyltransferase"/>
</dbReference>
<dbReference type="GO" id="GO:0016020">
    <property type="term" value="C:membrane"/>
    <property type="evidence" value="ECO:0007669"/>
    <property type="project" value="UniProtKB-SubCell"/>
</dbReference>
<dbReference type="EMBL" id="CAMXCT030000001">
    <property type="protein sequence ID" value="CAL4759288.1"/>
    <property type="molecule type" value="Genomic_DNA"/>
</dbReference>
<protein>
    <submittedName>
        <fullName evidence="18">Aminodeoxyfutalosine synthase (AFL synthase) (Aminofutalosine synthase) (Menaquinone biosynthetic enzym e MqnE)</fullName>
    </submittedName>
</protein>
<evidence type="ECO:0000256" key="8">
    <source>
        <dbReference type="ARBA" id="ARBA00022691"/>
    </source>
</evidence>
<dbReference type="InterPro" id="IPR020050">
    <property type="entry name" value="FO_synthase_su2"/>
</dbReference>
<dbReference type="InterPro" id="IPR044878">
    <property type="entry name" value="UbiA_sf"/>
</dbReference>
<dbReference type="GO" id="GO:0044689">
    <property type="term" value="F:7,8-didemethyl-8-hydroxy-5-deazariboflavin synthase activity"/>
    <property type="evidence" value="ECO:0007669"/>
    <property type="project" value="TreeGrafter"/>
</dbReference>
<dbReference type="CDD" id="cd13959">
    <property type="entry name" value="PT_UbiA_COQ2"/>
    <property type="match status" value="1"/>
</dbReference>
<dbReference type="Pfam" id="PF01040">
    <property type="entry name" value="UbiA"/>
    <property type="match status" value="1"/>
</dbReference>
<dbReference type="Proteomes" id="UP001152797">
    <property type="component" value="Unassembled WGS sequence"/>
</dbReference>
<evidence type="ECO:0000256" key="7">
    <source>
        <dbReference type="ARBA" id="ARBA00022679"/>
    </source>
</evidence>
<feature type="transmembrane region" description="Helical" evidence="15">
    <location>
        <begin position="62"/>
        <end position="84"/>
    </location>
</feature>
<evidence type="ECO:0000256" key="5">
    <source>
        <dbReference type="ARBA" id="ARBA00005985"/>
    </source>
</evidence>
<keyword evidence="11 15" id="KW-1133">Transmembrane helix</keyword>